<gene>
    <name evidence="1" type="ORF">ABZ510_22895</name>
</gene>
<name>A0ABV2WUY6_9NOCA</name>
<dbReference type="RefSeq" id="WP_030524785.1">
    <property type="nucleotide sequence ID" value="NZ_JBEYBD010000010.1"/>
</dbReference>
<organism evidence="1 2">
    <name type="scientific">Nocardia rhamnosiphila</name>
    <dbReference type="NCBI Taxonomy" id="426716"/>
    <lineage>
        <taxon>Bacteria</taxon>
        <taxon>Bacillati</taxon>
        <taxon>Actinomycetota</taxon>
        <taxon>Actinomycetes</taxon>
        <taxon>Mycobacteriales</taxon>
        <taxon>Nocardiaceae</taxon>
        <taxon>Nocardia</taxon>
    </lineage>
</organism>
<evidence type="ECO:0000313" key="2">
    <source>
        <dbReference type="Proteomes" id="UP001550628"/>
    </source>
</evidence>
<proteinExistence type="predicted"/>
<sequence>MTLFVALVGVGTFGFIAYDYVVHESRIAELLDRYRPIGPVTEDAASRYELERMYRDLDAARSYRERDAA</sequence>
<comment type="caution">
    <text evidence="1">The sequence shown here is derived from an EMBL/GenBank/DDBJ whole genome shotgun (WGS) entry which is preliminary data.</text>
</comment>
<protein>
    <submittedName>
        <fullName evidence="1">Uncharacterized protein</fullName>
    </submittedName>
</protein>
<keyword evidence="2" id="KW-1185">Reference proteome</keyword>
<evidence type="ECO:0000313" key="1">
    <source>
        <dbReference type="EMBL" id="MEU1954704.1"/>
    </source>
</evidence>
<dbReference type="Proteomes" id="UP001550628">
    <property type="component" value="Unassembled WGS sequence"/>
</dbReference>
<dbReference type="EMBL" id="JBEYBF010000016">
    <property type="protein sequence ID" value="MEU1954704.1"/>
    <property type="molecule type" value="Genomic_DNA"/>
</dbReference>
<dbReference type="GeneID" id="96246629"/>
<accession>A0ABV2WUY6</accession>
<reference evidence="1 2" key="1">
    <citation type="submission" date="2024-06" db="EMBL/GenBank/DDBJ databases">
        <title>The Natural Products Discovery Center: Release of the First 8490 Sequenced Strains for Exploring Actinobacteria Biosynthetic Diversity.</title>
        <authorList>
            <person name="Kalkreuter E."/>
            <person name="Kautsar S.A."/>
            <person name="Yang D."/>
            <person name="Bader C.D."/>
            <person name="Teijaro C.N."/>
            <person name="Fluegel L."/>
            <person name="Davis C.M."/>
            <person name="Simpson J.R."/>
            <person name="Lauterbach L."/>
            <person name="Steele A.D."/>
            <person name="Gui C."/>
            <person name="Meng S."/>
            <person name="Li G."/>
            <person name="Viehrig K."/>
            <person name="Ye F."/>
            <person name="Su P."/>
            <person name="Kiefer A.F."/>
            <person name="Nichols A."/>
            <person name="Cepeda A.J."/>
            <person name="Yan W."/>
            <person name="Fan B."/>
            <person name="Jiang Y."/>
            <person name="Adhikari A."/>
            <person name="Zheng C.-J."/>
            <person name="Schuster L."/>
            <person name="Cowan T.M."/>
            <person name="Smanski M.J."/>
            <person name="Chevrette M.G."/>
            <person name="De Carvalho L.P.S."/>
            <person name="Shen B."/>
        </authorList>
    </citation>
    <scope>NUCLEOTIDE SEQUENCE [LARGE SCALE GENOMIC DNA]</scope>
    <source>
        <strain evidence="1 2">NPDC019708</strain>
    </source>
</reference>